<dbReference type="InterPro" id="IPR046867">
    <property type="entry name" value="AldOxase/xan_DH_MoCoBD2"/>
</dbReference>
<dbReference type="SUPFAM" id="SSF56003">
    <property type="entry name" value="Molybdenum cofactor-binding domain"/>
    <property type="match status" value="1"/>
</dbReference>
<gene>
    <name evidence="2" type="ORF">JIN84_17210</name>
</gene>
<name>A0A934R7H7_9BACT</name>
<dbReference type="EMBL" id="JAENIK010000012">
    <property type="protein sequence ID" value="MBK1817363.1"/>
    <property type="molecule type" value="Genomic_DNA"/>
</dbReference>
<dbReference type="Gene3D" id="3.30.365.10">
    <property type="entry name" value="Aldehyde oxidase/xanthine dehydrogenase, molybdopterin binding domain"/>
    <property type="match status" value="1"/>
</dbReference>
<dbReference type="AlphaFoldDB" id="A0A934R7H7"/>
<evidence type="ECO:0000313" key="2">
    <source>
        <dbReference type="EMBL" id="MBK1817363.1"/>
    </source>
</evidence>
<sequence>MRLGAERFGWNKRIAQSGKPARGTSSSAKWSRHSATAYSQKSVARVHLDKQSVVTGETDMTQIGTGFYTVIAQTAAERMGVPIEKVLVRLGDSSFPASAGSGGQLCGNSSTAGVYAGLHQTARVPRHQVVHPGCRCSFQ</sequence>
<dbReference type="RefSeq" id="WP_200352947.1">
    <property type="nucleotide sequence ID" value="NZ_BAABHZ010000001.1"/>
</dbReference>
<organism evidence="2 3">
    <name type="scientific">Luteolibacter yonseiensis</name>
    <dbReference type="NCBI Taxonomy" id="1144680"/>
    <lineage>
        <taxon>Bacteria</taxon>
        <taxon>Pseudomonadati</taxon>
        <taxon>Verrucomicrobiota</taxon>
        <taxon>Verrucomicrobiia</taxon>
        <taxon>Verrucomicrobiales</taxon>
        <taxon>Verrucomicrobiaceae</taxon>
        <taxon>Luteolibacter</taxon>
    </lineage>
</organism>
<evidence type="ECO:0000313" key="3">
    <source>
        <dbReference type="Proteomes" id="UP000600139"/>
    </source>
</evidence>
<comment type="caution">
    <text evidence="2">The sequence shown here is derived from an EMBL/GenBank/DDBJ whole genome shotgun (WGS) entry which is preliminary data.</text>
</comment>
<dbReference type="Pfam" id="PF20256">
    <property type="entry name" value="MoCoBD_2"/>
    <property type="match status" value="1"/>
</dbReference>
<keyword evidence="3" id="KW-1185">Reference proteome</keyword>
<dbReference type="InterPro" id="IPR037165">
    <property type="entry name" value="AldOxase/xan_DH_Mopterin-bd_sf"/>
</dbReference>
<dbReference type="Proteomes" id="UP000600139">
    <property type="component" value="Unassembled WGS sequence"/>
</dbReference>
<proteinExistence type="predicted"/>
<evidence type="ECO:0000259" key="1">
    <source>
        <dbReference type="Pfam" id="PF20256"/>
    </source>
</evidence>
<accession>A0A934R7H7</accession>
<dbReference type="GO" id="GO:0016491">
    <property type="term" value="F:oxidoreductase activity"/>
    <property type="evidence" value="ECO:0007669"/>
    <property type="project" value="InterPro"/>
</dbReference>
<protein>
    <submittedName>
        <fullName evidence="2">Molybdopterin-dependent oxidoreductase</fullName>
    </submittedName>
</protein>
<feature type="domain" description="Aldehyde oxidase/xanthine dehydrogenase second molybdopterin binding" evidence="1">
    <location>
        <begin position="6"/>
        <end position="106"/>
    </location>
</feature>
<reference evidence="2" key="1">
    <citation type="submission" date="2021-01" db="EMBL/GenBank/DDBJ databases">
        <title>Modified the classification status of verrucomicrobia.</title>
        <authorList>
            <person name="Feng X."/>
        </authorList>
    </citation>
    <scope>NUCLEOTIDE SEQUENCE</scope>
    <source>
        <strain evidence="2">JCM 18052</strain>
    </source>
</reference>